<dbReference type="EMBL" id="KQ418749">
    <property type="protein sequence ID" value="KOF86039.1"/>
    <property type="molecule type" value="Genomic_DNA"/>
</dbReference>
<organism evidence="1">
    <name type="scientific">Octopus bimaculoides</name>
    <name type="common">California two-spotted octopus</name>
    <dbReference type="NCBI Taxonomy" id="37653"/>
    <lineage>
        <taxon>Eukaryota</taxon>
        <taxon>Metazoa</taxon>
        <taxon>Spiralia</taxon>
        <taxon>Lophotrochozoa</taxon>
        <taxon>Mollusca</taxon>
        <taxon>Cephalopoda</taxon>
        <taxon>Coleoidea</taxon>
        <taxon>Octopodiformes</taxon>
        <taxon>Octopoda</taxon>
        <taxon>Incirrata</taxon>
        <taxon>Octopodidae</taxon>
        <taxon>Octopus</taxon>
    </lineage>
</organism>
<sequence length="316" mass="35899">MVFARYVHSDSFKEEFIFCSSLETITRASNILEKVSSFLESENLSWDNMSGCCIDGAPAMLGTKSGFQASVKKRASKVKDIHCMIHHQTIKIVNFVKGGALNSRFFRLLYTDIDAGHHLLLFHTNVRWLSRGSVTAREAGKLENVAMFETLRSVLVVDGEDQVLPQFSKIEILQHLTALENEFKRYFPELNDGKLDLVRNPFKLSVEKVPDDCQDEFLELKTDSGARDMFDEKSNTEFWPLMCRSYPNVAEKAIRALLPFVSSYLCESGFSDLTQRCTRLGVENDLRCALSSSHPRISELLKKKTITVFSLVTIFI</sequence>
<evidence type="ECO:0000313" key="1">
    <source>
        <dbReference type="EMBL" id="KOF86039.1"/>
    </source>
</evidence>
<proteinExistence type="predicted"/>
<dbReference type="OrthoDB" id="1101576at2759"/>
<accession>A0A0L8HAD3</accession>
<dbReference type="AlphaFoldDB" id="A0A0L8HAD3"/>
<reference evidence="1" key="1">
    <citation type="submission" date="2015-07" db="EMBL/GenBank/DDBJ databases">
        <title>MeaNS - Measles Nucleotide Surveillance Program.</title>
        <authorList>
            <person name="Tran T."/>
            <person name="Druce J."/>
        </authorList>
    </citation>
    <scope>NUCLEOTIDE SEQUENCE</scope>
    <source>
        <strain evidence="1">UCB-OBI-ISO-001</strain>
        <tissue evidence="1">Gonad</tissue>
    </source>
</reference>
<name>A0A0L8HAD3_OCTBM</name>
<evidence type="ECO:0008006" key="2">
    <source>
        <dbReference type="Google" id="ProtNLM"/>
    </source>
</evidence>
<gene>
    <name evidence="1" type="ORF">OCBIM_22019315mg</name>
</gene>
<dbReference type="PANTHER" id="PTHR45913">
    <property type="entry name" value="EPM2A-INTERACTING PROTEIN 1"/>
    <property type="match status" value="1"/>
</dbReference>
<dbReference type="PANTHER" id="PTHR45913:SF22">
    <property type="entry name" value="SCAN BOX DOMAIN-CONTAINING PROTEIN"/>
    <property type="match status" value="1"/>
</dbReference>
<dbReference type="STRING" id="37653.A0A0L8HAD3"/>
<protein>
    <recommendedName>
        <fullName evidence="2">HAT C-terminal dimerisation domain-containing protein</fullName>
    </recommendedName>
</protein>